<accession>A0ABX5EL53</accession>
<feature type="region of interest" description="Disordered" evidence="1">
    <location>
        <begin position="154"/>
        <end position="176"/>
    </location>
</feature>
<name>A0ABX5EL53_9BACL</name>
<evidence type="ECO:0000313" key="3">
    <source>
        <dbReference type="Proteomes" id="UP000238836"/>
    </source>
</evidence>
<gene>
    <name evidence="2" type="ORF">CLV36_11264</name>
</gene>
<evidence type="ECO:0000313" key="2">
    <source>
        <dbReference type="EMBL" id="PRZ12667.1"/>
    </source>
</evidence>
<reference evidence="2 3" key="1">
    <citation type="submission" date="2018-03" db="EMBL/GenBank/DDBJ databases">
        <title>Genomic Encyclopedia of Archaeal and Bacterial Type Strains, Phase II (KMG-II): from individual species to whole genera.</title>
        <authorList>
            <person name="Goeker M."/>
        </authorList>
    </citation>
    <scope>NUCLEOTIDE SEQUENCE [LARGE SCALE GENOMIC DNA]</scope>
    <source>
        <strain evidence="2 3">RHA1</strain>
    </source>
</reference>
<organism evidence="2 3">
    <name type="scientific">Laceyella sediminis</name>
    <dbReference type="NCBI Taxonomy" id="573074"/>
    <lineage>
        <taxon>Bacteria</taxon>
        <taxon>Bacillati</taxon>
        <taxon>Bacillota</taxon>
        <taxon>Bacilli</taxon>
        <taxon>Bacillales</taxon>
        <taxon>Thermoactinomycetaceae</taxon>
        <taxon>Laceyella</taxon>
    </lineage>
</organism>
<protein>
    <submittedName>
        <fullName evidence="2">Uncharacterized protein</fullName>
    </submittedName>
</protein>
<comment type="caution">
    <text evidence="2">The sequence shown here is derived from an EMBL/GenBank/DDBJ whole genome shotgun (WGS) entry which is preliminary data.</text>
</comment>
<keyword evidence="3" id="KW-1185">Reference proteome</keyword>
<dbReference type="RefSeq" id="WP_106343012.1">
    <property type="nucleotide sequence ID" value="NZ_PVTZ01000012.1"/>
</dbReference>
<proteinExistence type="predicted"/>
<dbReference type="EMBL" id="PVTZ01000012">
    <property type="protein sequence ID" value="PRZ12667.1"/>
    <property type="molecule type" value="Genomic_DNA"/>
</dbReference>
<sequence length="191" mass="21895">MTDRNDNAERGFIEIEQYTALRKEHMNAQVEIEKLRAELERLAPFKTKWLDKVKNDLMNEYNIPDEQREYWAERITGDSEEELKDAVERLWRELKLDARPAYVDPVSRNPCAYMPSSNVKKALYDIGRQAAEKALGMNEGGSRVVERGGVGARRSVIPTNKPMGNPPMKLPPRNSVHGSSGWAKLFKFFGK</sequence>
<dbReference type="Proteomes" id="UP000238836">
    <property type="component" value="Unassembled WGS sequence"/>
</dbReference>
<evidence type="ECO:0000256" key="1">
    <source>
        <dbReference type="SAM" id="MobiDB-lite"/>
    </source>
</evidence>